<dbReference type="PANTHER" id="PTHR21496:SF0">
    <property type="entry name" value="RIESKE DOMAIN-CONTAINING PROTEIN"/>
    <property type="match status" value="1"/>
</dbReference>
<dbReference type="EMBL" id="PGCK01000001">
    <property type="protein sequence ID" value="MCD1293551.1"/>
    <property type="molecule type" value="Genomic_DNA"/>
</dbReference>
<keyword evidence="8" id="KW-1185">Reference proteome</keyword>
<proteinExistence type="predicted"/>
<keyword evidence="1" id="KW-0001">2Fe-2S</keyword>
<dbReference type="InterPro" id="IPR017941">
    <property type="entry name" value="Rieske_2Fe-2S"/>
</dbReference>
<keyword evidence="2" id="KW-0479">Metal-binding</keyword>
<evidence type="ECO:0000256" key="5">
    <source>
        <dbReference type="ARBA" id="ARBA00034078"/>
    </source>
</evidence>
<dbReference type="PANTHER" id="PTHR21496">
    <property type="entry name" value="FERREDOXIN-RELATED"/>
    <property type="match status" value="1"/>
</dbReference>
<feature type="domain" description="Rieske" evidence="6">
    <location>
        <begin position="3"/>
        <end position="100"/>
    </location>
</feature>
<evidence type="ECO:0000313" key="8">
    <source>
        <dbReference type="Proteomes" id="UP001320159"/>
    </source>
</evidence>
<gene>
    <name evidence="7" type="ORF">CUJ83_00885</name>
</gene>
<evidence type="ECO:0000256" key="2">
    <source>
        <dbReference type="ARBA" id="ARBA00022723"/>
    </source>
</evidence>
<dbReference type="SUPFAM" id="SSF50022">
    <property type="entry name" value="ISP domain"/>
    <property type="match status" value="1"/>
</dbReference>
<evidence type="ECO:0000313" key="7">
    <source>
        <dbReference type="EMBL" id="MCD1293551.1"/>
    </source>
</evidence>
<organism evidence="7 8">
    <name type="scientific">Methanooceanicella nereidis</name>
    <dbReference type="NCBI Taxonomy" id="2052831"/>
    <lineage>
        <taxon>Archaea</taxon>
        <taxon>Methanobacteriati</taxon>
        <taxon>Methanobacteriota</taxon>
        <taxon>Stenosarchaea group</taxon>
        <taxon>Methanomicrobia</taxon>
        <taxon>Methanocellales</taxon>
        <taxon>Methanocellaceae</taxon>
        <taxon>Methanooceanicella</taxon>
    </lineage>
</organism>
<dbReference type="PROSITE" id="PS51296">
    <property type="entry name" value="RIESKE"/>
    <property type="match status" value="1"/>
</dbReference>
<name>A0AAP2R9T9_9EURY</name>
<comment type="cofactor">
    <cofactor evidence="5">
        <name>[2Fe-2S] cluster</name>
        <dbReference type="ChEBI" id="CHEBI:190135"/>
    </cofactor>
</comment>
<evidence type="ECO:0000256" key="1">
    <source>
        <dbReference type="ARBA" id="ARBA00022714"/>
    </source>
</evidence>
<protein>
    <submittedName>
        <fullName evidence="7">(2Fe-2S)-binding protein</fullName>
    </submittedName>
</protein>
<keyword evidence="4" id="KW-0411">Iron-sulfur</keyword>
<sequence>MFVDVAKVNDIAPGGMKYVEVNGKEIVLCNYEGTIYAVERRCGHMNAPLEKGSLRGYILTCPMHSSQFDIKSGEALSGPIPFYYVAEELPENERNYRKWIESLMSHIKVYGLKTYAVRINGDSIQVDV</sequence>
<dbReference type="RefSeq" id="WP_230739506.1">
    <property type="nucleotide sequence ID" value="NZ_PGCK01000001.1"/>
</dbReference>
<dbReference type="InterPro" id="IPR036922">
    <property type="entry name" value="Rieske_2Fe-2S_sf"/>
</dbReference>
<dbReference type="AlphaFoldDB" id="A0AAP2R9T9"/>
<accession>A0AAP2R9T9</accession>
<dbReference type="Proteomes" id="UP001320159">
    <property type="component" value="Unassembled WGS sequence"/>
</dbReference>
<dbReference type="Pfam" id="PF00355">
    <property type="entry name" value="Rieske"/>
    <property type="match status" value="1"/>
</dbReference>
<evidence type="ECO:0000259" key="6">
    <source>
        <dbReference type="PROSITE" id="PS51296"/>
    </source>
</evidence>
<reference evidence="7 8" key="1">
    <citation type="submission" date="2017-11" db="EMBL/GenBank/DDBJ databases">
        <title>Isolation and Characterization of Family Methanocellaceae Species from Potential Methane Hydrate Area Offshore Southwestern Taiwan.</title>
        <authorList>
            <person name="Zhang W.-L."/>
            <person name="Chen W.-C."/>
            <person name="Lai M.-C."/>
            <person name="Chen S.-C."/>
        </authorList>
    </citation>
    <scope>NUCLEOTIDE SEQUENCE [LARGE SCALE GENOMIC DNA]</scope>
    <source>
        <strain evidence="7 8">CWC-04</strain>
    </source>
</reference>
<dbReference type="GO" id="GO:0046872">
    <property type="term" value="F:metal ion binding"/>
    <property type="evidence" value="ECO:0007669"/>
    <property type="project" value="UniProtKB-KW"/>
</dbReference>
<keyword evidence="3" id="KW-0408">Iron</keyword>
<dbReference type="GO" id="GO:0051537">
    <property type="term" value="F:2 iron, 2 sulfur cluster binding"/>
    <property type="evidence" value="ECO:0007669"/>
    <property type="project" value="UniProtKB-KW"/>
</dbReference>
<evidence type="ECO:0000256" key="4">
    <source>
        <dbReference type="ARBA" id="ARBA00023014"/>
    </source>
</evidence>
<comment type="caution">
    <text evidence="7">The sequence shown here is derived from an EMBL/GenBank/DDBJ whole genome shotgun (WGS) entry which is preliminary data.</text>
</comment>
<evidence type="ECO:0000256" key="3">
    <source>
        <dbReference type="ARBA" id="ARBA00023004"/>
    </source>
</evidence>
<dbReference type="Gene3D" id="2.102.10.10">
    <property type="entry name" value="Rieske [2Fe-2S] iron-sulphur domain"/>
    <property type="match status" value="1"/>
</dbReference>